<name>B2AFD2_PODAN</name>
<protein>
    <submittedName>
        <fullName evidence="1">Podospora anserina S mat+ genomic DNA chromosome 5, supercontig 3</fullName>
    </submittedName>
</protein>
<dbReference type="AlphaFoldDB" id="B2AFD2"/>
<dbReference type="EMBL" id="CU633459">
    <property type="protein sequence ID" value="CAP62150.1"/>
    <property type="molecule type" value="Genomic_DNA"/>
</dbReference>
<dbReference type="VEuPathDB" id="FungiDB:PODANS_5_13085"/>
<reference evidence="1 3" key="1">
    <citation type="journal article" date="2008" name="Genome Biol.">
        <title>The genome sequence of the model ascomycete fungus Podospora anserina.</title>
        <authorList>
            <person name="Espagne E."/>
            <person name="Lespinet O."/>
            <person name="Malagnac F."/>
            <person name="Da Silva C."/>
            <person name="Jaillon O."/>
            <person name="Porcel B.M."/>
            <person name="Couloux A."/>
            <person name="Aury J.-M."/>
            <person name="Segurens B."/>
            <person name="Poulain J."/>
            <person name="Anthouard V."/>
            <person name="Grossetete S."/>
            <person name="Khalili H."/>
            <person name="Coppin E."/>
            <person name="Dequard-Chablat M."/>
            <person name="Picard M."/>
            <person name="Contamine V."/>
            <person name="Arnaise S."/>
            <person name="Bourdais A."/>
            <person name="Berteaux-Lecellier V."/>
            <person name="Gautheret D."/>
            <person name="de Vries R.P."/>
            <person name="Battaglia E."/>
            <person name="Coutinho P.M."/>
            <person name="Danchin E.G.J."/>
            <person name="Henrissat B."/>
            <person name="El Khoury R."/>
            <person name="Sainsard-Chanet A."/>
            <person name="Boivin A."/>
            <person name="Pinan-Lucarre B."/>
            <person name="Sellem C.H."/>
            <person name="Debuchy R."/>
            <person name="Wincker P."/>
            <person name="Weissenbach J."/>
            <person name="Silar P."/>
        </authorList>
    </citation>
    <scope>NUCLEOTIDE SEQUENCE [LARGE SCALE GENOMIC DNA]</scope>
    <source>
        <strain evidence="3">S / ATCC MYA-4624 / DSM 980 / FGSC 10383</strain>
        <strain evidence="1">S mat+</strain>
    </source>
</reference>
<dbReference type="HOGENOM" id="CLU_2777006_0_0_1"/>
<dbReference type="KEGG" id="pan:PODANSg1390"/>
<evidence type="ECO:0000313" key="3">
    <source>
        <dbReference type="Proteomes" id="UP000001197"/>
    </source>
</evidence>
<organism evidence="1">
    <name type="scientific">Podospora anserina (strain S / ATCC MYA-4624 / DSM 980 / FGSC 10383)</name>
    <name type="common">Pleurage anserina</name>
    <dbReference type="NCBI Taxonomy" id="515849"/>
    <lineage>
        <taxon>Eukaryota</taxon>
        <taxon>Fungi</taxon>
        <taxon>Dikarya</taxon>
        <taxon>Ascomycota</taxon>
        <taxon>Pezizomycotina</taxon>
        <taxon>Sordariomycetes</taxon>
        <taxon>Sordariomycetidae</taxon>
        <taxon>Sordariales</taxon>
        <taxon>Podosporaceae</taxon>
        <taxon>Podospora</taxon>
        <taxon>Podospora anserina</taxon>
    </lineage>
</organism>
<evidence type="ECO:0000313" key="1">
    <source>
        <dbReference type="EMBL" id="CAP62150.1"/>
    </source>
</evidence>
<dbReference type="GeneID" id="6188544"/>
<reference evidence="1" key="2">
    <citation type="submission" date="2008-07" db="EMBL/GenBank/DDBJ databases">
        <authorList>
            <person name="Genoscope - CEA"/>
        </authorList>
    </citation>
    <scope>NUCLEOTIDE SEQUENCE</scope>
    <source>
        <strain evidence="1">S mat+</strain>
    </source>
</reference>
<dbReference type="Proteomes" id="UP000001197">
    <property type="component" value="Chromosome 5"/>
</dbReference>
<keyword evidence="3" id="KW-1185">Reference proteome</keyword>
<accession>B2AFD2</accession>
<dbReference type="RefSeq" id="XP_001904371.1">
    <property type="nucleotide sequence ID" value="XM_001904336.1"/>
</dbReference>
<reference evidence="3" key="3">
    <citation type="journal article" date="2014" name="Genetics">
        <title>Maintaining two mating types: Structure of the mating type locus and its role in heterokaryosis in Podospora anserina.</title>
        <authorList>
            <person name="Grognet P."/>
            <person name="Bidard F."/>
            <person name="Kuchly C."/>
            <person name="Tong L.C.H."/>
            <person name="Coppin E."/>
            <person name="Benkhali J.A."/>
            <person name="Couloux A."/>
            <person name="Wincker P."/>
            <person name="Debuchy R."/>
            <person name="Silar P."/>
        </authorList>
    </citation>
    <scope>GENOME REANNOTATION</scope>
    <source>
        <strain evidence="3">S / ATCC MYA-4624 / DSM 980 / FGSC 10383</strain>
    </source>
</reference>
<proteinExistence type="predicted"/>
<dbReference type="EMBL" id="FO904940">
    <property type="protein sequence ID" value="CDP29223.1"/>
    <property type="molecule type" value="Genomic_DNA"/>
</dbReference>
<sequence length="69" mass="7281">MPVLISRTTCYCKQTKFAKCKSPGKCTGGTLNRHSNCLGKRAHASTSCVAFLCAAILVLCPESKACLTG</sequence>
<evidence type="ECO:0000313" key="2">
    <source>
        <dbReference type="EMBL" id="CDP29223.1"/>
    </source>
</evidence>
<gene>
    <name evidence="1" type="ORF">PODANS_5_13085</name>
</gene>
<reference evidence="2" key="4">
    <citation type="submission" date="2015-04" db="EMBL/GenBank/DDBJ databases">
        <title>Maintaining two mating types: Structure of the mating type locus and its role in heterokaryosis in Podospora anserina.</title>
        <authorList>
            <person name="Grognet P."/>
            <person name="Bidard F."/>
            <person name="Kuchly C."/>
            <person name="Chan Ho Tong L."/>
            <person name="Coppin E."/>
            <person name="Ait Benkhali J."/>
            <person name="Couloux A."/>
            <person name="Wincker P."/>
            <person name="Debuchy R."/>
            <person name="Silar P."/>
        </authorList>
    </citation>
    <scope>NUCLEOTIDE SEQUENCE</scope>
</reference>